<dbReference type="Proteomes" id="UP000499080">
    <property type="component" value="Unassembled WGS sequence"/>
</dbReference>
<reference evidence="1 2" key="1">
    <citation type="journal article" date="2019" name="Sci. Rep.">
        <title>Orb-weaving spider Araneus ventricosus genome elucidates the spidroin gene catalogue.</title>
        <authorList>
            <person name="Kono N."/>
            <person name="Nakamura H."/>
            <person name="Ohtoshi R."/>
            <person name="Moran D.A.P."/>
            <person name="Shinohara A."/>
            <person name="Yoshida Y."/>
            <person name="Fujiwara M."/>
            <person name="Mori M."/>
            <person name="Tomita M."/>
            <person name="Arakawa K."/>
        </authorList>
    </citation>
    <scope>NUCLEOTIDE SEQUENCE [LARGE SCALE GENOMIC DNA]</scope>
</reference>
<dbReference type="AlphaFoldDB" id="A0A4Y2IH19"/>
<accession>A0A4Y2IH19</accession>
<protein>
    <submittedName>
        <fullName evidence="1">Uncharacterized protein</fullName>
    </submittedName>
</protein>
<evidence type="ECO:0000313" key="2">
    <source>
        <dbReference type="Proteomes" id="UP000499080"/>
    </source>
</evidence>
<sequence length="90" mass="10425">MTLATLFFWDDGTVVKTGVFNGVIRRHELKLHRTSHGLSAYLILTSCRYDTYLSASLLVPRLTPETLDSHFLEISWGNMSQMYSRLRLFQ</sequence>
<dbReference type="EMBL" id="BGPR01002631">
    <property type="protein sequence ID" value="GBM76559.1"/>
    <property type="molecule type" value="Genomic_DNA"/>
</dbReference>
<comment type="caution">
    <text evidence="1">The sequence shown here is derived from an EMBL/GenBank/DDBJ whole genome shotgun (WGS) entry which is preliminary data.</text>
</comment>
<gene>
    <name evidence="1" type="ORF">AVEN_204575_1</name>
</gene>
<evidence type="ECO:0000313" key="1">
    <source>
        <dbReference type="EMBL" id="GBM76559.1"/>
    </source>
</evidence>
<name>A0A4Y2IH19_ARAVE</name>
<organism evidence="1 2">
    <name type="scientific">Araneus ventricosus</name>
    <name type="common">Orbweaver spider</name>
    <name type="synonym">Epeira ventricosa</name>
    <dbReference type="NCBI Taxonomy" id="182803"/>
    <lineage>
        <taxon>Eukaryota</taxon>
        <taxon>Metazoa</taxon>
        <taxon>Ecdysozoa</taxon>
        <taxon>Arthropoda</taxon>
        <taxon>Chelicerata</taxon>
        <taxon>Arachnida</taxon>
        <taxon>Araneae</taxon>
        <taxon>Araneomorphae</taxon>
        <taxon>Entelegynae</taxon>
        <taxon>Araneoidea</taxon>
        <taxon>Araneidae</taxon>
        <taxon>Araneus</taxon>
    </lineage>
</organism>
<proteinExistence type="predicted"/>
<keyword evidence="2" id="KW-1185">Reference proteome</keyword>